<dbReference type="KEGG" id="aey:CDG81_08170"/>
<evidence type="ECO:0000313" key="7">
    <source>
        <dbReference type="EMBL" id="ASU80951.1"/>
    </source>
</evidence>
<keyword evidence="2" id="KW-1003">Cell membrane</keyword>
<evidence type="ECO:0000256" key="3">
    <source>
        <dbReference type="ARBA" id="ARBA00022692"/>
    </source>
</evidence>
<dbReference type="RefSeq" id="WP_043572606.1">
    <property type="nucleotide sequence ID" value="NZ_CP022752.1"/>
</dbReference>
<dbReference type="OrthoDB" id="581870at2"/>
<name>A0A099D7F8_9ACTN</name>
<dbReference type="EMBL" id="JPMV01000015">
    <property type="protein sequence ID" value="KGI81767.1"/>
    <property type="molecule type" value="Genomic_DNA"/>
</dbReference>
<dbReference type="Pfam" id="PF01810">
    <property type="entry name" value="LysE"/>
    <property type="match status" value="1"/>
</dbReference>
<sequence length="202" mass="21168">MHIAWGSFLLALLVIVLVPGPDFVMVTRSAANGARWGWLAAAGVTCGLLIHATAATAGLSALVIAFPAALLVVKMLGVGYLLLMGVQILRRAGAPQEPQREMEPASGRAVFLRALLVDVLNPKVLLTFLTLLPQAMDPAGDPMKQALLLSAAAVASFGAWWLVVVPSVGWLSAFLAAPRRKRAFERCCGGALLLMAGSIAFA</sequence>
<feature type="transmembrane region" description="Helical" evidence="6">
    <location>
        <begin position="36"/>
        <end position="58"/>
    </location>
</feature>
<gene>
    <name evidence="7" type="ORF">CDG81_08170</name>
    <name evidence="8" type="ORF">IL38_08535</name>
</gene>
<accession>A0A099D7F8</accession>
<dbReference type="InterPro" id="IPR001123">
    <property type="entry name" value="LeuE-type"/>
</dbReference>
<dbReference type="Proteomes" id="UP000029737">
    <property type="component" value="Unassembled WGS sequence"/>
</dbReference>
<evidence type="ECO:0000313" key="9">
    <source>
        <dbReference type="Proteomes" id="UP000029737"/>
    </source>
</evidence>
<evidence type="ECO:0000256" key="6">
    <source>
        <dbReference type="SAM" id="Phobius"/>
    </source>
</evidence>
<reference evidence="8 9" key="1">
    <citation type="journal article" date="2014" name="PLoS ONE">
        <title>Identification and Characterization of a New Erythromycin Biosynthetic Gene Cluster in Actinopolyspora erythraea YIM90600, a Novel Erythronolide-Producing Halophilic Actinomycete Isolated from Salt Field.</title>
        <authorList>
            <person name="Chen D."/>
            <person name="Feng J."/>
            <person name="Huang L."/>
            <person name="Zhang Q."/>
            <person name="Wu J."/>
            <person name="Zhu X."/>
            <person name="Duan Y."/>
            <person name="Xu Z."/>
        </authorList>
    </citation>
    <scope>NUCLEOTIDE SEQUENCE [LARGE SCALE GENOMIC DNA]</scope>
    <source>
        <strain evidence="8 9">YIM90600</strain>
    </source>
</reference>
<reference evidence="7 10" key="2">
    <citation type="submission" date="2017-08" db="EMBL/GenBank/DDBJ databases">
        <title>The complete genome sequence of moderately halophilic actinomycete Actinopolyspora erythraea YIM 90600, the producer of novel erythromycin, novel actinopolysporins A-C and tubercidin.</title>
        <authorList>
            <person name="Yin M."/>
            <person name="Tang S."/>
        </authorList>
    </citation>
    <scope>NUCLEOTIDE SEQUENCE [LARGE SCALE GENOMIC DNA]</scope>
    <source>
        <strain evidence="7 10">YIM 90600</strain>
    </source>
</reference>
<dbReference type="GO" id="GO:0015171">
    <property type="term" value="F:amino acid transmembrane transporter activity"/>
    <property type="evidence" value="ECO:0007669"/>
    <property type="project" value="TreeGrafter"/>
</dbReference>
<evidence type="ECO:0000256" key="1">
    <source>
        <dbReference type="ARBA" id="ARBA00004651"/>
    </source>
</evidence>
<dbReference type="Proteomes" id="UP000215043">
    <property type="component" value="Chromosome"/>
</dbReference>
<feature type="transmembrane region" description="Helical" evidence="6">
    <location>
        <begin position="64"/>
        <end position="89"/>
    </location>
</feature>
<dbReference type="PANTHER" id="PTHR30086:SF20">
    <property type="entry name" value="ARGININE EXPORTER PROTEIN ARGO-RELATED"/>
    <property type="match status" value="1"/>
</dbReference>
<evidence type="ECO:0000256" key="5">
    <source>
        <dbReference type="ARBA" id="ARBA00023136"/>
    </source>
</evidence>
<organism evidence="7 10">
    <name type="scientific">Actinopolyspora erythraea</name>
    <dbReference type="NCBI Taxonomy" id="414996"/>
    <lineage>
        <taxon>Bacteria</taxon>
        <taxon>Bacillati</taxon>
        <taxon>Actinomycetota</taxon>
        <taxon>Actinomycetes</taxon>
        <taxon>Actinopolysporales</taxon>
        <taxon>Actinopolysporaceae</taxon>
        <taxon>Actinopolyspora</taxon>
    </lineage>
</organism>
<keyword evidence="3 6" id="KW-0812">Transmembrane</keyword>
<evidence type="ECO:0000313" key="8">
    <source>
        <dbReference type="EMBL" id="KGI81767.1"/>
    </source>
</evidence>
<comment type="subcellular location">
    <subcellularLocation>
        <location evidence="1">Cell membrane</location>
        <topology evidence="1">Multi-pass membrane protein</topology>
    </subcellularLocation>
</comment>
<evidence type="ECO:0000256" key="2">
    <source>
        <dbReference type="ARBA" id="ARBA00022475"/>
    </source>
</evidence>
<dbReference type="PANTHER" id="PTHR30086">
    <property type="entry name" value="ARGININE EXPORTER PROTEIN ARGO"/>
    <property type="match status" value="1"/>
</dbReference>
<protein>
    <submittedName>
        <fullName evidence="7">LysE family translocator</fullName>
    </submittedName>
    <submittedName>
        <fullName evidence="8">Lysine transporter LysE</fullName>
    </submittedName>
</protein>
<dbReference type="AlphaFoldDB" id="A0A099D7F8"/>
<feature type="transmembrane region" description="Helical" evidence="6">
    <location>
        <begin position="110"/>
        <end position="132"/>
    </location>
</feature>
<keyword evidence="4 6" id="KW-1133">Transmembrane helix</keyword>
<feature type="transmembrane region" description="Helical" evidence="6">
    <location>
        <begin position="147"/>
        <end position="171"/>
    </location>
</feature>
<proteinExistence type="predicted"/>
<keyword evidence="5 6" id="KW-0472">Membrane</keyword>
<feature type="transmembrane region" description="Helical" evidence="6">
    <location>
        <begin position="6"/>
        <end position="24"/>
    </location>
</feature>
<keyword evidence="9" id="KW-1185">Reference proteome</keyword>
<evidence type="ECO:0000256" key="4">
    <source>
        <dbReference type="ARBA" id="ARBA00022989"/>
    </source>
</evidence>
<dbReference type="EMBL" id="CP022752">
    <property type="protein sequence ID" value="ASU80951.1"/>
    <property type="molecule type" value="Genomic_DNA"/>
</dbReference>
<dbReference type="HOGENOM" id="CLU_079569_3_2_11"/>
<dbReference type="eggNOG" id="COG1280">
    <property type="taxonomic scope" value="Bacteria"/>
</dbReference>
<evidence type="ECO:0000313" key="10">
    <source>
        <dbReference type="Proteomes" id="UP000215043"/>
    </source>
</evidence>
<dbReference type="GO" id="GO:0005886">
    <property type="term" value="C:plasma membrane"/>
    <property type="evidence" value="ECO:0007669"/>
    <property type="project" value="UniProtKB-SubCell"/>
</dbReference>